<evidence type="ECO:0000256" key="2">
    <source>
        <dbReference type="SAM" id="Phobius"/>
    </source>
</evidence>
<dbReference type="EMBL" id="JAGKSQ010000001">
    <property type="protein sequence ID" value="MBP3950241.1"/>
    <property type="molecule type" value="Genomic_DNA"/>
</dbReference>
<sequence length="505" mass="55233">MYCNQCGFKNSQGTQYCINDGAPLTAISESVQVNREPMKYCQSCSHENGSTAIYCMSCGTSLEKTKEKQEHKVNISSQSRQGENHSLPGGSGQSFLSNLLHPQRLVHSAIYCGISLAALLVISIIISSRINTYFLDMLSSEFYMDAAELGSAFKLISFTDIFMLSHMTSVSYVANSVMFSGYLESTSGLFLLIIIPAIVFIIVGFLLNRSEADRSMGQRLTQVLSLSIMYSVIVGIISLFAGVSFEYSDPSGFLGDISLSADYSFIESVFNAFVISFLFLTVGAMIGLAKGQRFNNEAYSLSIARAILSAVVGLFALMVIGLGISFTSEALEYEEDSLKLIVGSQLGGYLWNVAQFESIQLQVADWEESIEASYSLLGGAKATEDEEGFKETINEVISGSIWLIILVPVALHFWAGNQLRKATKGNMLVELAVYSVVFGLINAVFVTISRLSFSTSFSDFYSFSLGFSTFGTFIISGIMAFVVSYVAVMLTNRQTEQLYEHNQSA</sequence>
<keyword evidence="4" id="KW-1185">Reference proteome</keyword>
<feature type="transmembrane region" description="Helical" evidence="2">
    <location>
        <begin position="427"/>
        <end position="448"/>
    </location>
</feature>
<gene>
    <name evidence="3" type="ORF">J7W16_03780</name>
</gene>
<feature type="transmembrane region" description="Helical" evidence="2">
    <location>
        <begin position="187"/>
        <end position="207"/>
    </location>
</feature>
<feature type="transmembrane region" description="Helical" evidence="2">
    <location>
        <begin position="268"/>
        <end position="289"/>
    </location>
</feature>
<feature type="transmembrane region" description="Helical" evidence="2">
    <location>
        <begin position="460"/>
        <end position="488"/>
    </location>
</feature>
<proteinExistence type="predicted"/>
<feature type="transmembrane region" description="Helical" evidence="2">
    <location>
        <begin position="228"/>
        <end position="248"/>
    </location>
</feature>
<evidence type="ECO:0000256" key="1">
    <source>
        <dbReference type="SAM" id="MobiDB-lite"/>
    </source>
</evidence>
<protein>
    <submittedName>
        <fullName evidence="3">Zinc ribbon domain-containing protein</fullName>
    </submittedName>
</protein>
<keyword evidence="2" id="KW-0472">Membrane</keyword>
<keyword evidence="2" id="KW-0812">Transmembrane</keyword>
<evidence type="ECO:0000313" key="4">
    <source>
        <dbReference type="Proteomes" id="UP000678228"/>
    </source>
</evidence>
<accession>A0A940WXS0</accession>
<keyword evidence="2" id="KW-1133">Transmembrane helix</keyword>
<dbReference type="AlphaFoldDB" id="A0A940WXS0"/>
<evidence type="ECO:0000313" key="3">
    <source>
        <dbReference type="EMBL" id="MBP3950241.1"/>
    </source>
</evidence>
<feature type="transmembrane region" description="Helical" evidence="2">
    <location>
        <begin position="396"/>
        <end position="415"/>
    </location>
</feature>
<feature type="region of interest" description="Disordered" evidence="1">
    <location>
        <begin position="71"/>
        <end position="90"/>
    </location>
</feature>
<reference evidence="3" key="1">
    <citation type="submission" date="2021-03" db="EMBL/GenBank/DDBJ databases">
        <title>Bacillus suaedae sp. nov., isolated from Suaeda aralocaspica.</title>
        <authorList>
            <person name="Lei R.F.R."/>
        </authorList>
    </citation>
    <scope>NUCLEOTIDE SEQUENCE</scope>
    <source>
        <strain evidence="3">YZJH907-2</strain>
    </source>
</reference>
<feature type="transmembrane region" description="Helical" evidence="2">
    <location>
        <begin position="301"/>
        <end position="326"/>
    </location>
</feature>
<name>A0A940WXS0_9BACI</name>
<comment type="caution">
    <text evidence="3">The sequence shown here is derived from an EMBL/GenBank/DDBJ whole genome shotgun (WGS) entry which is preliminary data.</text>
</comment>
<feature type="transmembrane region" description="Helical" evidence="2">
    <location>
        <begin position="105"/>
        <end position="126"/>
    </location>
</feature>
<dbReference type="RefSeq" id="WP_210595847.1">
    <property type="nucleotide sequence ID" value="NZ_JAGKSQ010000001.1"/>
</dbReference>
<organism evidence="3 4">
    <name type="scientific">Halalkalibacter suaedae</name>
    <dbReference type="NCBI Taxonomy" id="2822140"/>
    <lineage>
        <taxon>Bacteria</taxon>
        <taxon>Bacillati</taxon>
        <taxon>Bacillota</taxon>
        <taxon>Bacilli</taxon>
        <taxon>Bacillales</taxon>
        <taxon>Bacillaceae</taxon>
        <taxon>Halalkalibacter</taxon>
    </lineage>
</organism>
<dbReference type="Proteomes" id="UP000678228">
    <property type="component" value="Unassembled WGS sequence"/>
</dbReference>